<accession>A0A8H6AUK5</accession>
<gene>
    <name evidence="1" type="ORF">Bfra_005389</name>
</gene>
<dbReference type="Proteomes" id="UP000531561">
    <property type="component" value="Unassembled WGS sequence"/>
</dbReference>
<evidence type="ECO:0000313" key="1">
    <source>
        <dbReference type="EMBL" id="KAF5873922.1"/>
    </source>
</evidence>
<evidence type="ECO:0000313" key="2">
    <source>
        <dbReference type="Proteomes" id="UP000531561"/>
    </source>
</evidence>
<dbReference type="AlphaFoldDB" id="A0A8H6AUK5"/>
<name>A0A8H6AUK5_9HELO</name>
<dbReference type="GeneID" id="59259465"/>
<organism evidence="1 2">
    <name type="scientific">Botrytis fragariae</name>
    <dbReference type="NCBI Taxonomy" id="1964551"/>
    <lineage>
        <taxon>Eukaryota</taxon>
        <taxon>Fungi</taxon>
        <taxon>Dikarya</taxon>
        <taxon>Ascomycota</taxon>
        <taxon>Pezizomycotina</taxon>
        <taxon>Leotiomycetes</taxon>
        <taxon>Helotiales</taxon>
        <taxon>Sclerotiniaceae</taxon>
        <taxon>Botrytis</taxon>
    </lineage>
</organism>
<proteinExistence type="predicted"/>
<protein>
    <submittedName>
        <fullName evidence="1">Putative het-domain-containing protein</fullName>
    </submittedName>
</protein>
<keyword evidence="2" id="KW-1185">Reference proteome</keyword>
<comment type="caution">
    <text evidence="1">The sequence shown here is derived from an EMBL/GenBank/DDBJ whole genome shotgun (WGS) entry which is preliminary data.</text>
</comment>
<reference evidence="1 2" key="1">
    <citation type="journal article" date="2020" name="Phytopathology">
        <title>A high-quality genome resource of Botrytis fragariae, a new and rapidly spreading fungal pathogen causing strawberry gray mold in the U.S.A.</title>
        <authorList>
            <person name="Wu Y."/>
            <person name="Saski C.A."/>
            <person name="Schnabel G."/>
            <person name="Xiao S."/>
            <person name="Hu M."/>
        </authorList>
    </citation>
    <scope>NUCLEOTIDE SEQUENCE [LARGE SCALE GENOMIC DNA]</scope>
    <source>
        <strain evidence="1 2">BVB16</strain>
    </source>
</reference>
<sequence length="113" mass="13081">MDCTTSSYVPSDDCEENDMSEEEIHEAVLAAGKKAKNISLCEKCDQIVGWFFLEQKVFRGIIRREGGFPQLIYNFKIDELKLFCKLCNFFHSIRIEEAYEDEEYFSLARSTAG</sequence>
<dbReference type="EMBL" id="JABFCT010000008">
    <property type="protein sequence ID" value="KAF5873922.1"/>
    <property type="molecule type" value="Genomic_DNA"/>
</dbReference>
<dbReference type="RefSeq" id="XP_037192868.1">
    <property type="nucleotide sequence ID" value="XM_037335773.1"/>
</dbReference>